<name>A0A081CHL3_PSEA2</name>
<proteinExistence type="predicted"/>
<gene>
    <name evidence="1" type="ORF">PAN0_011d4381</name>
</gene>
<accession>A0A081CHL3</accession>
<reference evidence="2" key="1">
    <citation type="journal article" date="2014" name="Genome Announc.">
        <title>Draft Genome Sequence of the Yeast Pseudozyma antarctica Type Strain JCM10317, a Producer of the Glycolipid Biosurfactants, Mannosylerythritol Lipids.</title>
        <authorList>
            <person name="Saika A."/>
            <person name="Koike H."/>
            <person name="Hori T."/>
            <person name="Fukuoka T."/>
            <person name="Sato S."/>
            <person name="Habe H."/>
            <person name="Kitamoto D."/>
            <person name="Morita T."/>
        </authorList>
    </citation>
    <scope>NUCLEOTIDE SEQUENCE [LARGE SCALE GENOMIC DNA]</scope>
    <source>
        <strain evidence="2">JCM 10317</strain>
    </source>
</reference>
<keyword evidence="2" id="KW-1185">Reference proteome</keyword>
<protein>
    <submittedName>
        <fullName evidence="1">Uncharacterized protein</fullName>
    </submittedName>
</protein>
<sequence length="105" mass="11172">MAAAPTRIDWHRSLAASQPRSLAAPQPRSPAAARPAVHAPSPRKHSSASFEPCTAKSSHTPIRLLSMIIAILTGAGQGNATLRRGCGWGGARLRIAPHCLRLRRL</sequence>
<evidence type="ECO:0000313" key="2">
    <source>
        <dbReference type="Proteomes" id="UP000053758"/>
    </source>
</evidence>
<dbReference type="EMBL" id="DF830078">
    <property type="protein sequence ID" value="GAK66159.1"/>
    <property type="molecule type" value="Genomic_DNA"/>
</dbReference>
<dbReference type="GeneID" id="26305214"/>
<dbReference type="RefSeq" id="XP_014655837.1">
    <property type="nucleotide sequence ID" value="XM_014800351.1"/>
</dbReference>
<dbReference type="AlphaFoldDB" id="A0A081CHL3"/>
<evidence type="ECO:0000313" key="1">
    <source>
        <dbReference type="EMBL" id="GAK66159.1"/>
    </source>
</evidence>
<dbReference type="HOGENOM" id="CLU_2236273_0_0_1"/>
<organism evidence="1 2">
    <name type="scientific">Pseudozyma antarctica</name>
    <name type="common">Yeast</name>
    <name type="synonym">Candida antarctica</name>
    <dbReference type="NCBI Taxonomy" id="84753"/>
    <lineage>
        <taxon>Eukaryota</taxon>
        <taxon>Fungi</taxon>
        <taxon>Dikarya</taxon>
        <taxon>Basidiomycota</taxon>
        <taxon>Ustilaginomycotina</taxon>
        <taxon>Ustilaginomycetes</taxon>
        <taxon>Ustilaginales</taxon>
        <taxon>Ustilaginaceae</taxon>
        <taxon>Moesziomyces</taxon>
    </lineage>
</organism>
<dbReference type="Proteomes" id="UP000053758">
    <property type="component" value="Unassembled WGS sequence"/>
</dbReference>